<evidence type="ECO:0000256" key="1">
    <source>
        <dbReference type="ARBA" id="ARBA00007430"/>
    </source>
</evidence>
<dbReference type="InterPro" id="IPR003869">
    <property type="entry name" value="Polysac_CapD-like"/>
</dbReference>
<dbReference type="CDD" id="cd05237">
    <property type="entry name" value="UDP_invert_4-6DH_SDR_e"/>
    <property type="match status" value="1"/>
</dbReference>
<feature type="transmembrane region" description="Helical" evidence="2">
    <location>
        <begin position="76"/>
        <end position="97"/>
    </location>
</feature>
<keyword evidence="5" id="KW-1185">Reference proteome</keyword>
<evidence type="ECO:0000256" key="2">
    <source>
        <dbReference type="SAM" id="Phobius"/>
    </source>
</evidence>
<sequence>MSKVRKNMILLMIIDCIIIAGCVALSFILYVNGNLLVISASSALTFGLFCLLISFVTFYFGSLYKRVWQFASVGEMILIFKAVTISMALAYILSLVWPNMHVPLSVAFNSYLLVMLGVGAVRFAIRVVKDHYVKQDLSGFKRTLIIGAGQCGVIVARELKTNANSNLLAIGFIDDDPLKLHQSVVGLPVLGNRSHIQEIVLQHEVSEIIIALPSASRREVSEVISICKKTNANMKIIPHINDLLEGKISMKSLRNVEVEDLLGRDPVVLESDGIKEYVEGKIVLVTGAGGSIGSELCRQLVSFNPGQLLLLGHGENSIYQIHRELSSTGIKLIPVIADVQDRGRMEDVFRKHQPQVVFHAAAHKHVPLMEENPSEAIKNNVFGTRNVADLADRYHTEKFVLVSTDKAVNPTSIMGTTKRIAEMYIQCLAKQSKTSFSAVRFGNVLGSRGSVIPLFKEQIAKGGPVTVTHPEMIRYFMTIPEASRLVLQAGAYATGGEIFILDMGEPVRIADLAHDLIKLSGLEPNVDIMIEYTGIRTGEKLYEELLLNEEGMTDTRHDRIFIGKPANFDRESIELELRRLERILGQDKEMIQELLSRIVPTYSGGKRETNKVLVPSS</sequence>
<dbReference type="Pfam" id="PF13727">
    <property type="entry name" value="CoA_binding_3"/>
    <property type="match status" value="1"/>
</dbReference>
<dbReference type="RefSeq" id="WP_379235572.1">
    <property type="nucleotide sequence ID" value="NZ_JBHSTE010000004.1"/>
</dbReference>
<dbReference type="PANTHER" id="PTHR43318">
    <property type="entry name" value="UDP-N-ACETYLGLUCOSAMINE 4,6-DEHYDRATASE"/>
    <property type="match status" value="1"/>
</dbReference>
<feature type="transmembrane region" description="Helical" evidence="2">
    <location>
        <begin position="103"/>
        <end position="125"/>
    </location>
</feature>
<organism evidence="4 5">
    <name type="scientific">Paenibacillus septentrionalis</name>
    <dbReference type="NCBI Taxonomy" id="429342"/>
    <lineage>
        <taxon>Bacteria</taxon>
        <taxon>Bacillati</taxon>
        <taxon>Bacillota</taxon>
        <taxon>Bacilli</taxon>
        <taxon>Bacillales</taxon>
        <taxon>Paenibacillaceae</taxon>
        <taxon>Paenibacillus</taxon>
    </lineage>
</organism>
<dbReference type="EMBL" id="JBHSTE010000004">
    <property type="protein sequence ID" value="MFC6333765.1"/>
    <property type="molecule type" value="Genomic_DNA"/>
</dbReference>
<dbReference type="Pfam" id="PF02719">
    <property type="entry name" value="Polysacc_synt_2"/>
    <property type="match status" value="1"/>
</dbReference>
<evidence type="ECO:0000313" key="4">
    <source>
        <dbReference type="EMBL" id="MFC6333765.1"/>
    </source>
</evidence>
<feature type="transmembrane region" description="Helical" evidence="2">
    <location>
        <begin position="43"/>
        <end position="64"/>
    </location>
</feature>
<dbReference type="InterPro" id="IPR036291">
    <property type="entry name" value="NAD(P)-bd_dom_sf"/>
</dbReference>
<reference evidence="5" key="1">
    <citation type="journal article" date="2019" name="Int. J. Syst. Evol. Microbiol.">
        <title>The Global Catalogue of Microorganisms (GCM) 10K type strain sequencing project: providing services to taxonomists for standard genome sequencing and annotation.</title>
        <authorList>
            <consortium name="The Broad Institute Genomics Platform"/>
            <consortium name="The Broad Institute Genome Sequencing Center for Infectious Disease"/>
            <person name="Wu L."/>
            <person name="Ma J."/>
        </authorList>
    </citation>
    <scope>NUCLEOTIDE SEQUENCE [LARGE SCALE GENOMIC DNA]</scope>
    <source>
        <strain evidence="5">PCU 280</strain>
    </source>
</reference>
<keyword evidence="2" id="KW-1133">Transmembrane helix</keyword>
<protein>
    <submittedName>
        <fullName evidence="4">Polysaccharide biosynthesis protein</fullName>
    </submittedName>
</protein>
<feature type="domain" description="Polysaccharide biosynthesis protein CapD-like" evidence="3">
    <location>
        <begin position="283"/>
        <end position="563"/>
    </location>
</feature>
<dbReference type="PANTHER" id="PTHR43318:SF1">
    <property type="entry name" value="POLYSACCHARIDE BIOSYNTHESIS PROTEIN EPSC-RELATED"/>
    <property type="match status" value="1"/>
</dbReference>
<accession>A0ABW1V576</accession>
<proteinExistence type="inferred from homology"/>
<evidence type="ECO:0000313" key="5">
    <source>
        <dbReference type="Proteomes" id="UP001596233"/>
    </source>
</evidence>
<comment type="caution">
    <text evidence="4">The sequence shown here is derived from an EMBL/GenBank/DDBJ whole genome shotgun (WGS) entry which is preliminary data.</text>
</comment>
<gene>
    <name evidence="4" type="ORF">ACFP56_14145</name>
</gene>
<dbReference type="InterPro" id="IPR051203">
    <property type="entry name" value="Polysaccharide_Synthase-Rel"/>
</dbReference>
<keyword evidence="2" id="KW-0812">Transmembrane</keyword>
<name>A0ABW1V576_9BACL</name>
<dbReference type="Gene3D" id="3.40.50.720">
    <property type="entry name" value="NAD(P)-binding Rossmann-like Domain"/>
    <property type="match status" value="2"/>
</dbReference>
<evidence type="ECO:0000259" key="3">
    <source>
        <dbReference type="Pfam" id="PF02719"/>
    </source>
</evidence>
<dbReference type="SUPFAM" id="SSF51735">
    <property type="entry name" value="NAD(P)-binding Rossmann-fold domains"/>
    <property type="match status" value="2"/>
</dbReference>
<feature type="transmembrane region" description="Helical" evidence="2">
    <location>
        <begin position="9"/>
        <end position="31"/>
    </location>
</feature>
<comment type="similarity">
    <text evidence="1">Belongs to the polysaccharide synthase family.</text>
</comment>
<keyword evidence="2" id="KW-0472">Membrane</keyword>
<dbReference type="Proteomes" id="UP001596233">
    <property type="component" value="Unassembled WGS sequence"/>
</dbReference>